<evidence type="ECO:0000256" key="1">
    <source>
        <dbReference type="SAM" id="SignalP"/>
    </source>
</evidence>
<keyword evidence="1" id="KW-0732">Signal</keyword>
<accession>A0A5N5M2F9</accession>
<gene>
    <name evidence="2" type="ORF">PHYPO_G00065350</name>
</gene>
<evidence type="ECO:0000313" key="3">
    <source>
        <dbReference type="Proteomes" id="UP000327468"/>
    </source>
</evidence>
<sequence length="102" mass="11486">MVKCERFAAVTLSGCTERLLLLLLLLLELRLPLPPHRLNTADSPPFVIQQLECAQVALLPRVQWGFGASLETREKRKTLKTQDPVPYIPAKSASWCTPKPKH</sequence>
<evidence type="ECO:0008006" key="4">
    <source>
        <dbReference type="Google" id="ProtNLM"/>
    </source>
</evidence>
<feature type="chain" id="PRO_5024386136" description="Secreted protein" evidence="1">
    <location>
        <begin position="33"/>
        <end position="102"/>
    </location>
</feature>
<protein>
    <recommendedName>
        <fullName evidence="4">Secreted protein</fullName>
    </recommendedName>
</protein>
<dbReference type="Proteomes" id="UP000327468">
    <property type="component" value="Chromosome 15"/>
</dbReference>
<name>A0A5N5M2F9_PANHP</name>
<reference evidence="2 3" key="1">
    <citation type="submission" date="2019-06" db="EMBL/GenBank/DDBJ databases">
        <title>A chromosome-scale genome assembly of the striped catfish, Pangasianodon hypophthalmus.</title>
        <authorList>
            <person name="Wen M."/>
            <person name="Zahm M."/>
            <person name="Roques C."/>
            <person name="Cabau C."/>
            <person name="Klopp C."/>
            <person name="Donnadieu C."/>
            <person name="Jouanno E."/>
            <person name="Avarre J.-C."/>
            <person name="Campet M."/>
            <person name="Ha T.T.T."/>
            <person name="Dugue R."/>
            <person name="Lampietro C."/>
            <person name="Louis A."/>
            <person name="Herpin A."/>
            <person name="Echchiki A."/>
            <person name="Berthelot C."/>
            <person name="Parey E."/>
            <person name="Roest-Crollius H."/>
            <person name="Braasch I."/>
            <person name="Postlethwait J."/>
            <person name="Bobe J."/>
            <person name="Montfort J."/>
            <person name="Bouchez O."/>
            <person name="Begum T."/>
            <person name="Schartl M."/>
            <person name="Guiguen Y."/>
        </authorList>
    </citation>
    <scope>NUCLEOTIDE SEQUENCE [LARGE SCALE GENOMIC DNA]</scope>
    <source>
        <strain evidence="2 3">Indonesia</strain>
        <tissue evidence="2">Blood</tissue>
    </source>
</reference>
<keyword evidence="3" id="KW-1185">Reference proteome</keyword>
<dbReference type="EMBL" id="VFJC01000016">
    <property type="protein sequence ID" value="KAB5549257.1"/>
    <property type="molecule type" value="Genomic_DNA"/>
</dbReference>
<evidence type="ECO:0000313" key="2">
    <source>
        <dbReference type="EMBL" id="KAB5549257.1"/>
    </source>
</evidence>
<comment type="caution">
    <text evidence="2">The sequence shown here is derived from an EMBL/GenBank/DDBJ whole genome shotgun (WGS) entry which is preliminary data.</text>
</comment>
<dbReference type="AlphaFoldDB" id="A0A5N5M2F9"/>
<feature type="signal peptide" evidence="1">
    <location>
        <begin position="1"/>
        <end position="32"/>
    </location>
</feature>
<organism evidence="2 3">
    <name type="scientific">Pangasianodon hypophthalmus</name>
    <name type="common">Striped catfish</name>
    <name type="synonym">Helicophagus hypophthalmus</name>
    <dbReference type="NCBI Taxonomy" id="310915"/>
    <lineage>
        <taxon>Eukaryota</taxon>
        <taxon>Metazoa</taxon>
        <taxon>Chordata</taxon>
        <taxon>Craniata</taxon>
        <taxon>Vertebrata</taxon>
        <taxon>Euteleostomi</taxon>
        <taxon>Actinopterygii</taxon>
        <taxon>Neopterygii</taxon>
        <taxon>Teleostei</taxon>
        <taxon>Ostariophysi</taxon>
        <taxon>Siluriformes</taxon>
        <taxon>Pangasiidae</taxon>
        <taxon>Pangasianodon</taxon>
    </lineage>
</organism>
<proteinExistence type="predicted"/>